<dbReference type="GO" id="GO:0042781">
    <property type="term" value="F:3'-tRNA processing endoribonuclease activity"/>
    <property type="evidence" value="ECO:0007669"/>
    <property type="project" value="TreeGrafter"/>
</dbReference>
<dbReference type="EMBL" id="BMML01000001">
    <property type="protein sequence ID" value="GGM89396.1"/>
    <property type="molecule type" value="Genomic_DNA"/>
</dbReference>
<dbReference type="InterPro" id="IPR036866">
    <property type="entry name" value="RibonucZ/Hydroxyglut_hydro"/>
</dbReference>
<gene>
    <name evidence="2" type="ORF">GCM10011578_006330</name>
</gene>
<sequence length="267" mass="28537">MGSNHERAGTLIRTLLAMPLSLTVLGTAAPHPRPGRPCSGYLVRGGGAEVWVDAGTGTFAELQRHTDPARLTAIWISHLHADHSADLLAAAYAYAFGGLAPAAPIPLYAPQECAQRLAGFFGRPDLTFLNGVFDFRPLYDGHAVQHWNLRLATRAVVHDTEAYGLRAECQGSVLAYSGDSGPCAALTELAVRADVFLCEADLDRHRDGERFHLTPEDAGRIARDAGVRELLITHVGPTLTRETAAARAAAVSGRPTDVAREGEARGF</sequence>
<reference evidence="2" key="1">
    <citation type="journal article" date="2014" name="Int. J. Syst. Evol. Microbiol.">
        <title>Complete genome sequence of Corynebacterium casei LMG S-19264T (=DSM 44701T), isolated from a smear-ripened cheese.</title>
        <authorList>
            <consortium name="US DOE Joint Genome Institute (JGI-PGF)"/>
            <person name="Walter F."/>
            <person name="Albersmeier A."/>
            <person name="Kalinowski J."/>
            <person name="Ruckert C."/>
        </authorList>
    </citation>
    <scope>NUCLEOTIDE SEQUENCE</scope>
    <source>
        <strain evidence="2">CGMCC 4.7110</strain>
    </source>
</reference>
<comment type="caution">
    <text evidence="2">The sequence shown here is derived from an EMBL/GenBank/DDBJ whole genome shotgun (WGS) entry which is preliminary data.</text>
</comment>
<keyword evidence="3" id="KW-1185">Reference proteome</keyword>
<dbReference type="SUPFAM" id="SSF56281">
    <property type="entry name" value="Metallo-hydrolase/oxidoreductase"/>
    <property type="match status" value="1"/>
</dbReference>
<dbReference type="CDD" id="cd07716">
    <property type="entry name" value="RNaseZ_short-form-like_MBL-fold"/>
    <property type="match status" value="1"/>
</dbReference>
<evidence type="ECO:0000313" key="2">
    <source>
        <dbReference type="EMBL" id="GGM89396.1"/>
    </source>
</evidence>
<organism evidence="2 3">
    <name type="scientific">Streptomyces fuscichromogenes</name>
    <dbReference type="NCBI Taxonomy" id="1324013"/>
    <lineage>
        <taxon>Bacteria</taxon>
        <taxon>Bacillati</taxon>
        <taxon>Actinomycetota</taxon>
        <taxon>Actinomycetes</taxon>
        <taxon>Kitasatosporales</taxon>
        <taxon>Streptomycetaceae</taxon>
        <taxon>Streptomyces</taxon>
    </lineage>
</organism>
<reference evidence="2" key="2">
    <citation type="submission" date="2020-09" db="EMBL/GenBank/DDBJ databases">
        <authorList>
            <person name="Sun Q."/>
            <person name="Zhou Y."/>
        </authorList>
    </citation>
    <scope>NUCLEOTIDE SEQUENCE</scope>
    <source>
        <strain evidence="2">CGMCC 4.7110</strain>
    </source>
</reference>
<dbReference type="Proteomes" id="UP000653411">
    <property type="component" value="Unassembled WGS sequence"/>
</dbReference>
<dbReference type="InterPro" id="IPR001279">
    <property type="entry name" value="Metallo-B-lactamas"/>
</dbReference>
<dbReference type="Gene3D" id="3.60.15.10">
    <property type="entry name" value="Ribonuclease Z/Hydroxyacylglutathione hydrolase-like"/>
    <property type="match status" value="1"/>
</dbReference>
<evidence type="ECO:0000259" key="1">
    <source>
        <dbReference type="Pfam" id="PF12706"/>
    </source>
</evidence>
<dbReference type="PANTHER" id="PTHR46018:SF4">
    <property type="entry name" value="METALLO-HYDROLASE YHFI-RELATED"/>
    <property type="match status" value="1"/>
</dbReference>
<name>A0A917X8U3_9ACTN</name>
<proteinExistence type="predicted"/>
<dbReference type="AlphaFoldDB" id="A0A917X8U3"/>
<dbReference type="Pfam" id="PF12706">
    <property type="entry name" value="Lactamase_B_2"/>
    <property type="match status" value="1"/>
</dbReference>
<accession>A0A917X8U3</accession>
<feature type="domain" description="Metallo-beta-lactamase" evidence="1">
    <location>
        <begin position="50"/>
        <end position="234"/>
    </location>
</feature>
<dbReference type="PANTHER" id="PTHR46018">
    <property type="entry name" value="ZINC PHOSPHODIESTERASE ELAC PROTEIN 1"/>
    <property type="match status" value="1"/>
</dbReference>
<evidence type="ECO:0000313" key="3">
    <source>
        <dbReference type="Proteomes" id="UP000653411"/>
    </source>
</evidence>
<protein>
    <submittedName>
        <fullName evidence="2">MBL fold metallo-hydrolase</fullName>
    </submittedName>
</protein>